<evidence type="ECO:0000256" key="1">
    <source>
        <dbReference type="ARBA" id="ARBA00023015"/>
    </source>
</evidence>
<dbReference type="CDD" id="cd01392">
    <property type="entry name" value="HTH_LacI"/>
    <property type="match status" value="1"/>
</dbReference>
<feature type="domain" description="HTH lacI-type" evidence="4">
    <location>
        <begin position="2"/>
        <end position="56"/>
    </location>
</feature>
<reference evidence="5 6" key="1">
    <citation type="journal article" date="2015" name="Stand. Genomic Sci.">
        <title>Genomic Encyclopedia of Bacterial and Archaeal Type Strains, Phase III: the genomes of soil and plant-associated and newly described type strains.</title>
        <authorList>
            <person name="Whitman W.B."/>
            <person name="Woyke T."/>
            <person name="Klenk H.P."/>
            <person name="Zhou Y."/>
            <person name="Lilburn T.G."/>
            <person name="Beck B.J."/>
            <person name="De Vos P."/>
            <person name="Vandamme P."/>
            <person name="Eisen J.A."/>
            <person name="Garrity G."/>
            <person name="Hugenholtz P."/>
            <person name="Kyrpides N.C."/>
        </authorList>
    </citation>
    <scope>NUCLEOTIDE SEQUENCE [LARGE SCALE GENOMIC DNA]</scope>
    <source>
        <strain evidence="5 6">VKM Ac-2538</strain>
    </source>
</reference>
<dbReference type="RefSeq" id="WP_132196880.1">
    <property type="nucleotide sequence ID" value="NZ_SLWM01000037.1"/>
</dbReference>
<dbReference type="PROSITE" id="PS00356">
    <property type="entry name" value="HTH_LACI_1"/>
    <property type="match status" value="1"/>
</dbReference>
<dbReference type="PANTHER" id="PTHR30146:SF153">
    <property type="entry name" value="LACTOSE OPERON REPRESSOR"/>
    <property type="match status" value="1"/>
</dbReference>
<dbReference type="Pfam" id="PF13377">
    <property type="entry name" value="Peripla_BP_3"/>
    <property type="match status" value="1"/>
</dbReference>
<dbReference type="InterPro" id="IPR010982">
    <property type="entry name" value="Lambda_DNA-bd_dom_sf"/>
</dbReference>
<keyword evidence="2 5" id="KW-0238">DNA-binding</keyword>
<evidence type="ECO:0000256" key="3">
    <source>
        <dbReference type="ARBA" id="ARBA00023163"/>
    </source>
</evidence>
<protein>
    <submittedName>
        <fullName evidence="5">DNA-binding LacI/PurR family transcriptional regulator</fullName>
    </submittedName>
</protein>
<dbReference type="Proteomes" id="UP000295818">
    <property type="component" value="Unassembled WGS sequence"/>
</dbReference>
<accession>A0ABY2B7D1</accession>
<dbReference type="PRINTS" id="PR00036">
    <property type="entry name" value="HTHLACI"/>
</dbReference>
<dbReference type="Pfam" id="PF00356">
    <property type="entry name" value="LacI"/>
    <property type="match status" value="1"/>
</dbReference>
<proteinExistence type="predicted"/>
<gene>
    <name evidence="5" type="ORF">EV644_13713</name>
</gene>
<dbReference type="SUPFAM" id="SSF53822">
    <property type="entry name" value="Periplasmic binding protein-like I"/>
    <property type="match status" value="1"/>
</dbReference>
<evidence type="ECO:0000259" key="4">
    <source>
        <dbReference type="PROSITE" id="PS50932"/>
    </source>
</evidence>
<dbReference type="GO" id="GO:0003677">
    <property type="term" value="F:DNA binding"/>
    <property type="evidence" value="ECO:0007669"/>
    <property type="project" value="UniProtKB-KW"/>
</dbReference>
<dbReference type="Gene3D" id="3.40.50.2300">
    <property type="match status" value="2"/>
</dbReference>
<name>A0ABY2B7D1_9ACTN</name>
<dbReference type="PROSITE" id="PS50932">
    <property type="entry name" value="HTH_LACI_2"/>
    <property type="match status" value="1"/>
</dbReference>
<dbReference type="SMART" id="SM00354">
    <property type="entry name" value="HTH_LACI"/>
    <property type="match status" value="1"/>
</dbReference>
<organism evidence="5 6">
    <name type="scientific">Kribbella orskensis</name>
    <dbReference type="NCBI Taxonomy" id="2512216"/>
    <lineage>
        <taxon>Bacteria</taxon>
        <taxon>Bacillati</taxon>
        <taxon>Actinomycetota</taxon>
        <taxon>Actinomycetes</taxon>
        <taxon>Propionibacteriales</taxon>
        <taxon>Kribbellaceae</taxon>
        <taxon>Kribbella</taxon>
    </lineage>
</organism>
<keyword evidence="6" id="KW-1185">Reference proteome</keyword>
<evidence type="ECO:0000313" key="5">
    <source>
        <dbReference type="EMBL" id="TCO10045.1"/>
    </source>
</evidence>
<dbReference type="EMBL" id="SLWM01000037">
    <property type="protein sequence ID" value="TCO10045.1"/>
    <property type="molecule type" value="Genomic_DNA"/>
</dbReference>
<comment type="caution">
    <text evidence="5">The sequence shown here is derived from an EMBL/GenBank/DDBJ whole genome shotgun (WGS) entry which is preliminary data.</text>
</comment>
<keyword evidence="3" id="KW-0804">Transcription</keyword>
<dbReference type="Gene3D" id="1.10.260.40">
    <property type="entry name" value="lambda repressor-like DNA-binding domains"/>
    <property type="match status" value="1"/>
</dbReference>
<dbReference type="PANTHER" id="PTHR30146">
    <property type="entry name" value="LACI-RELATED TRANSCRIPTIONAL REPRESSOR"/>
    <property type="match status" value="1"/>
</dbReference>
<sequence>MATVRDVAERAGVSIATVSFVLNGTKPVTPATRDRVEAAMAELGYHRNVLARALASRRTRILALAHPTLEQRFGSTTTDFVTSAARAARARGYHLVLWPVDTDGDEIRELLSQGLVDGVVLMEVLLEDARVEALTGSGTPFALIGRTADPAGLIHVDIDFEQSMAIALDHLQELGHREIALVSAGHALPEYGPKVRSAAAYRRLCGERGLRPLLLECEASVVGGRSLVPRLEGRTAVVVMNEFACFGLLSELASRGVAVPGDVSIVSFTSPDMAGIADPPLTIMRSPGATLGALGVDALIDRLEDPELMPPPQLLPCTLELGGSTARAESSTPA</sequence>
<dbReference type="SUPFAM" id="SSF47413">
    <property type="entry name" value="lambda repressor-like DNA-binding domains"/>
    <property type="match status" value="1"/>
</dbReference>
<dbReference type="InterPro" id="IPR046335">
    <property type="entry name" value="LacI/GalR-like_sensor"/>
</dbReference>
<evidence type="ECO:0000256" key="2">
    <source>
        <dbReference type="ARBA" id="ARBA00023125"/>
    </source>
</evidence>
<dbReference type="InterPro" id="IPR000843">
    <property type="entry name" value="HTH_LacI"/>
</dbReference>
<evidence type="ECO:0000313" key="6">
    <source>
        <dbReference type="Proteomes" id="UP000295818"/>
    </source>
</evidence>
<keyword evidence="1" id="KW-0805">Transcription regulation</keyword>
<dbReference type="InterPro" id="IPR028082">
    <property type="entry name" value="Peripla_BP_I"/>
</dbReference>